<evidence type="ECO:0000256" key="4">
    <source>
        <dbReference type="ARBA" id="ARBA00022842"/>
    </source>
</evidence>
<dbReference type="Gene3D" id="3.90.79.10">
    <property type="entry name" value="Nucleoside Triphosphate Pyrophosphohydrolase"/>
    <property type="match status" value="1"/>
</dbReference>
<evidence type="ECO:0000313" key="5">
    <source>
        <dbReference type="EMBL" id="VUG17302.1"/>
    </source>
</evidence>
<dbReference type="PANTHER" id="PTHR12629:SF0">
    <property type="entry name" value="DIPHOSPHOINOSITOL-POLYPHOSPHATE DIPHOSPHATASE"/>
    <property type="match status" value="1"/>
</dbReference>
<evidence type="ECO:0000256" key="1">
    <source>
        <dbReference type="ARBA" id="ARBA00001946"/>
    </source>
</evidence>
<keyword evidence="2" id="KW-0479">Metal-binding</keyword>
<dbReference type="GO" id="GO:0005634">
    <property type="term" value="C:nucleus"/>
    <property type="evidence" value="ECO:0007669"/>
    <property type="project" value="TreeGrafter"/>
</dbReference>
<evidence type="ECO:0000256" key="2">
    <source>
        <dbReference type="ARBA" id="ARBA00022723"/>
    </source>
</evidence>
<dbReference type="SUPFAM" id="SSF55811">
    <property type="entry name" value="Nudix"/>
    <property type="match status" value="1"/>
</dbReference>
<keyword evidence="4" id="KW-0460">Magnesium</keyword>
<dbReference type="InterPro" id="IPR047198">
    <property type="entry name" value="DDP-like_NUDIX"/>
</dbReference>
<keyword evidence="6" id="KW-1185">Reference proteome</keyword>
<dbReference type="GO" id="GO:1901907">
    <property type="term" value="P:diadenosine pentaphosphate catabolic process"/>
    <property type="evidence" value="ECO:0007669"/>
    <property type="project" value="TreeGrafter"/>
</dbReference>
<dbReference type="GO" id="GO:1901909">
    <property type="term" value="P:diadenosine hexaphosphate catabolic process"/>
    <property type="evidence" value="ECO:0007669"/>
    <property type="project" value="TreeGrafter"/>
</dbReference>
<gene>
    <name evidence="5" type="primary">DDP1</name>
    <name evidence="5" type="ORF">DEBR0S2_03598G</name>
</gene>
<dbReference type="GO" id="GO:0000298">
    <property type="term" value="F:endopolyphosphatase activity"/>
    <property type="evidence" value="ECO:0007669"/>
    <property type="project" value="TreeGrafter"/>
</dbReference>
<dbReference type="GO" id="GO:0071543">
    <property type="term" value="P:diphosphoinositol polyphosphate metabolic process"/>
    <property type="evidence" value="ECO:0007669"/>
    <property type="project" value="TreeGrafter"/>
</dbReference>
<dbReference type="EMBL" id="CABFWN010000002">
    <property type="protein sequence ID" value="VUG17302.1"/>
    <property type="molecule type" value="Genomic_DNA"/>
</dbReference>
<keyword evidence="3" id="KW-0378">Hydrolase</keyword>
<dbReference type="GO" id="GO:0046872">
    <property type="term" value="F:metal ion binding"/>
    <property type="evidence" value="ECO:0007669"/>
    <property type="project" value="UniProtKB-KW"/>
</dbReference>
<name>A0A3F2Y4V4_DEKBR</name>
<dbReference type="STRING" id="5007.A0A3F2Y4V4"/>
<evidence type="ECO:0000256" key="3">
    <source>
        <dbReference type="ARBA" id="ARBA00022801"/>
    </source>
</evidence>
<dbReference type="GO" id="GO:0005737">
    <property type="term" value="C:cytoplasm"/>
    <property type="evidence" value="ECO:0007669"/>
    <property type="project" value="TreeGrafter"/>
</dbReference>
<dbReference type="CDD" id="cd04666">
    <property type="entry name" value="NUDIX_DIPP2_like_Nudt4"/>
    <property type="match status" value="1"/>
</dbReference>
<dbReference type="Proteomes" id="UP000478008">
    <property type="component" value="Unassembled WGS sequence"/>
</dbReference>
<accession>A0A3F2Y4V4</accession>
<sequence>MLPDIADLNVDLEKLDRKYFIDPDICDEESKRDDPGSFLKTTKSREGRSTQVYNKKTYARLVAGCLVFNQTFEKVLMISSSKHKDKWIFPKGGIEYDEKNDFRKTARRETWEEAGVTGQIIKKLPTVEDHRFMKSKAVNKTFKGVDLTVDGDRIPRSEFHFYEMQVLELSQVWPECKKRQRKWCTYEEAKHELIRAKRPELLEALNFSKIAKNCAEIKLDKHSSKILDAEPLKDDY</sequence>
<organism evidence="5 6">
    <name type="scientific">Dekkera bruxellensis</name>
    <name type="common">Brettanomyces custersii</name>
    <dbReference type="NCBI Taxonomy" id="5007"/>
    <lineage>
        <taxon>Eukaryota</taxon>
        <taxon>Fungi</taxon>
        <taxon>Dikarya</taxon>
        <taxon>Ascomycota</taxon>
        <taxon>Saccharomycotina</taxon>
        <taxon>Pichiomycetes</taxon>
        <taxon>Pichiales</taxon>
        <taxon>Pichiaceae</taxon>
        <taxon>Brettanomyces</taxon>
    </lineage>
</organism>
<dbReference type="PROSITE" id="PS51462">
    <property type="entry name" value="NUDIX"/>
    <property type="match status" value="1"/>
</dbReference>
<dbReference type="GO" id="GO:1901911">
    <property type="term" value="P:adenosine 5'-(hexahydrogen pentaphosphate) catabolic process"/>
    <property type="evidence" value="ECO:0007669"/>
    <property type="project" value="TreeGrafter"/>
</dbReference>
<evidence type="ECO:0000313" key="6">
    <source>
        <dbReference type="Proteomes" id="UP000478008"/>
    </source>
</evidence>
<proteinExistence type="predicted"/>
<reference evidence="5 6" key="1">
    <citation type="submission" date="2019-07" db="EMBL/GenBank/DDBJ databases">
        <authorList>
            <person name="Friedrich A."/>
            <person name="Schacherer J."/>
        </authorList>
    </citation>
    <scope>NUCLEOTIDE SEQUENCE [LARGE SCALE GENOMIC DNA]</scope>
</reference>
<protein>
    <submittedName>
        <fullName evidence="5">DEBR0S2_03598g1_1</fullName>
    </submittedName>
</protein>
<comment type="cofactor">
    <cofactor evidence="1">
        <name>Mg(2+)</name>
        <dbReference type="ChEBI" id="CHEBI:18420"/>
    </cofactor>
</comment>
<dbReference type="GO" id="GO:0034431">
    <property type="term" value="F:bis(5'-adenosyl)-hexaphosphatase activity"/>
    <property type="evidence" value="ECO:0007669"/>
    <property type="project" value="TreeGrafter"/>
</dbReference>
<dbReference type="AlphaFoldDB" id="A0A3F2Y4V4"/>
<dbReference type="GO" id="GO:0008486">
    <property type="term" value="F:diphosphoinositol-polyphosphate diphosphatase activity"/>
    <property type="evidence" value="ECO:0007669"/>
    <property type="project" value="TreeGrafter"/>
</dbReference>
<dbReference type="InterPro" id="IPR000086">
    <property type="entry name" value="NUDIX_hydrolase_dom"/>
</dbReference>
<dbReference type="PANTHER" id="PTHR12629">
    <property type="entry name" value="DIPHOSPHOINOSITOL POLYPHOSPHATE PHOSPHOHYDROLASE"/>
    <property type="match status" value="1"/>
</dbReference>
<dbReference type="GO" id="GO:0034432">
    <property type="term" value="F:bis(5'-adenosyl)-pentaphosphatase activity"/>
    <property type="evidence" value="ECO:0007669"/>
    <property type="project" value="TreeGrafter"/>
</dbReference>
<dbReference type="Pfam" id="PF00293">
    <property type="entry name" value="NUDIX"/>
    <property type="match status" value="1"/>
</dbReference>
<dbReference type="InterPro" id="IPR015797">
    <property type="entry name" value="NUDIX_hydrolase-like_dom_sf"/>
</dbReference>